<feature type="transmembrane region" description="Helical" evidence="8">
    <location>
        <begin position="99"/>
        <end position="120"/>
    </location>
</feature>
<comment type="subcellular location">
    <subcellularLocation>
        <location evidence="1">Membrane</location>
        <topology evidence="1">Multi-pass membrane protein</topology>
    </subcellularLocation>
</comment>
<evidence type="ECO:0000256" key="1">
    <source>
        <dbReference type="ARBA" id="ARBA00004141"/>
    </source>
</evidence>
<feature type="transmembrane region" description="Helical" evidence="8">
    <location>
        <begin position="229"/>
        <end position="248"/>
    </location>
</feature>
<dbReference type="AlphaFoldDB" id="A0A8C5G145"/>
<keyword evidence="11" id="KW-1185">Reference proteome</keyword>
<evidence type="ECO:0000256" key="8">
    <source>
        <dbReference type="SAM" id="Phobius"/>
    </source>
</evidence>
<feature type="domain" description="G-protein coupled receptors family 1 profile" evidence="9">
    <location>
        <begin position="34"/>
        <end position="247"/>
    </location>
</feature>
<evidence type="ECO:0000259" key="9">
    <source>
        <dbReference type="PROSITE" id="PS50262"/>
    </source>
</evidence>
<keyword evidence="2 8" id="KW-0812">Transmembrane</keyword>
<name>A0A8C5G145_GOUWI</name>
<dbReference type="InterPro" id="IPR017452">
    <property type="entry name" value="GPCR_Rhodpsn_7TM"/>
</dbReference>
<dbReference type="SUPFAM" id="SSF81321">
    <property type="entry name" value="Family A G protein-coupled receptor-like"/>
    <property type="match status" value="1"/>
</dbReference>
<feature type="transmembrane region" description="Helical" evidence="8">
    <location>
        <begin position="20"/>
        <end position="45"/>
    </location>
</feature>
<keyword evidence="5 8" id="KW-0472">Membrane</keyword>
<evidence type="ECO:0000256" key="7">
    <source>
        <dbReference type="ARBA" id="ARBA00023224"/>
    </source>
</evidence>
<evidence type="ECO:0000313" key="10">
    <source>
        <dbReference type="Ensembl" id="ENSGWIP00000006499.1"/>
    </source>
</evidence>
<dbReference type="InterPro" id="IPR000276">
    <property type="entry name" value="GPCR_Rhodpsn"/>
</dbReference>
<dbReference type="PANTHER" id="PTHR24237:SF35">
    <property type="entry name" value="G-PROTEIN COUPLED RECEPTOR 141-RELATED"/>
    <property type="match status" value="1"/>
</dbReference>
<feature type="transmembrane region" description="Helical" evidence="8">
    <location>
        <begin position="260"/>
        <end position="277"/>
    </location>
</feature>
<dbReference type="PROSITE" id="PS50262">
    <property type="entry name" value="G_PROTEIN_RECEP_F1_2"/>
    <property type="match status" value="1"/>
</dbReference>
<evidence type="ECO:0000256" key="3">
    <source>
        <dbReference type="ARBA" id="ARBA00022989"/>
    </source>
</evidence>
<keyword evidence="4" id="KW-0297">G-protein coupled receptor</keyword>
<reference evidence="10" key="1">
    <citation type="submission" date="2020-06" db="EMBL/GenBank/DDBJ databases">
        <authorList>
            <consortium name="Wellcome Sanger Institute Data Sharing"/>
        </authorList>
    </citation>
    <scope>NUCLEOTIDE SEQUENCE [LARGE SCALE GENOMIC DNA]</scope>
</reference>
<dbReference type="GO" id="GO:0004930">
    <property type="term" value="F:G protein-coupled receptor activity"/>
    <property type="evidence" value="ECO:0007669"/>
    <property type="project" value="UniProtKB-KW"/>
</dbReference>
<dbReference type="InterPro" id="IPR047160">
    <property type="entry name" value="GP183-like"/>
</dbReference>
<evidence type="ECO:0000256" key="4">
    <source>
        <dbReference type="ARBA" id="ARBA00023040"/>
    </source>
</evidence>
<dbReference type="Proteomes" id="UP000694680">
    <property type="component" value="Chromosome 20"/>
</dbReference>
<evidence type="ECO:0000256" key="5">
    <source>
        <dbReference type="ARBA" id="ARBA00023136"/>
    </source>
</evidence>
<dbReference type="Gene3D" id="1.20.1070.10">
    <property type="entry name" value="Rhodopsin 7-helix transmembrane proteins"/>
    <property type="match status" value="1"/>
</dbReference>
<feature type="transmembrane region" description="Helical" evidence="8">
    <location>
        <begin position="184"/>
        <end position="208"/>
    </location>
</feature>
<protein>
    <submittedName>
        <fullName evidence="10">Si:dkey-94e7.1</fullName>
    </submittedName>
</protein>
<dbReference type="PANTHER" id="PTHR24237">
    <property type="entry name" value="G-PROTEIN COUPLED RECEPTOR"/>
    <property type="match status" value="1"/>
</dbReference>
<dbReference type="Ensembl" id="ENSGWIT00000007184.1">
    <property type="protein sequence ID" value="ENSGWIP00000006499.1"/>
    <property type="gene ID" value="ENSGWIG00000003774.1"/>
</dbReference>
<keyword evidence="6" id="KW-0675">Receptor</keyword>
<feature type="transmembrane region" description="Helical" evidence="8">
    <location>
        <begin position="132"/>
        <end position="157"/>
    </location>
</feature>
<evidence type="ECO:0000313" key="11">
    <source>
        <dbReference type="Proteomes" id="UP000694680"/>
    </source>
</evidence>
<evidence type="ECO:0000256" key="6">
    <source>
        <dbReference type="ARBA" id="ARBA00023170"/>
    </source>
</evidence>
<organism evidence="10 11">
    <name type="scientific">Gouania willdenowi</name>
    <name type="common">Blunt-snouted clingfish</name>
    <name type="synonym">Lepadogaster willdenowi</name>
    <dbReference type="NCBI Taxonomy" id="441366"/>
    <lineage>
        <taxon>Eukaryota</taxon>
        <taxon>Metazoa</taxon>
        <taxon>Chordata</taxon>
        <taxon>Craniata</taxon>
        <taxon>Vertebrata</taxon>
        <taxon>Euteleostomi</taxon>
        <taxon>Actinopterygii</taxon>
        <taxon>Neopterygii</taxon>
        <taxon>Teleostei</taxon>
        <taxon>Neoteleostei</taxon>
        <taxon>Acanthomorphata</taxon>
        <taxon>Ovalentaria</taxon>
        <taxon>Blenniimorphae</taxon>
        <taxon>Blenniiformes</taxon>
        <taxon>Gobiesocoidei</taxon>
        <taxon>Gobiesocidae</taxon>
        <taxon>Gobiesocinae</taxon>
        <taxon>Gouania</taxon>
    </lineage>
</organism>
<dbReference type="GO" id="GO:0008142">
    <property type="term" value="F:oxysterol binding"/>
    <property type="evidence" value="ECO:0007669"/>
    <property type="project" value="InterPro"/>
</dbReference>
<dbReference type="PRINTS" id="PR01157">
    <property type="entry name" value="P2YPURNOCPTR"/>
</dbReference>
<reference evidence="10" key="2">
    <citation type="submission" date="2025-08" db="UniProtKB">
        <authorList>
            <consortium name="Ensembl"/>
        </authorList>
    </citation>
    <scope>IDENTIFICATION</scope>
</reference>
<sequence>MTSTPSNKTAEETEPNKDFHVVLLVMYSVLFVCGTISLSLMMHFIKSSSSSLTSIAILNLIFAHFVFLLTVPFRIYYFATNNWHLGENWCRMVSCMIHFHMYVSFILYVIILTSRLMTFYNKAACFASVQRMHALIISAVVWIVLVVMGICTTLLLYGQNTDRTNKNICFKFGKNIKEIKPINYIISIVIIVVTFVLTALQANVLRVLYKKHPQEWTSQQEFRAQLKSFIFALIMLCSIPYHAFRLYYLNNKTFEDFNEVFLSLTAFICLDMLTFLGRRTCNVYNLYGFLCTSIYI</sequence>
<accession>A0A8C5G145</accession>
<evidence type="ECO:0000256" key="2">
    <source>
        <dbReference type="ARBA" id="ARBA00022692"/>
    </source>
</evidence>
<keyword evidence="3 8" id="KW-1133">Transmembrane helix</keyword>
<feature type="transmembrane region" description="Helical" evidence="8">
    <location>
        <begin position="57"/>
        <end position="79"/>
    </location>
</feature>
<dbReference type="Pfam" id="PF00001">
    <property type="entry name" value="7tm_1"/>
    <property type="match status" value="1"/>
</dbReference>
<reference evidence="10" key="3">
    <citation type="submission" date="2025-09" db="UniProtKB">
        <authorList>
            <consortium name="Ensembl"/>
        </authorList>
    </citation>
    <scope>IDENTIFICATION</scope>
</reference>
<proteinExistence type="predicted"/>
<dbReference type="GO" id="GO:0016020">
    <property type="term" value="C:membrane"/>
    <property type="evidence" value="ECO:0007669"/>
    <property type="project" value="UniProtKB-SubCell"/>
</dbReference>
<keyword evidence="7" id="KW-0807">Transducer</keyword>